<comment type="caution">
    <text evidence="2">The sequence shown here is derived from an EMBL/GenBank/DDBJ whole genome shotgun (WGS) entry which is preliminary data.</text>
</comment>
<dbReference type="InterPro" id="IPR020904">
    <property type="entry name" value="Sc_DH/Rdtase_CS"/>
</dbReference>
<dbReference type="PROSITE" id="PS00061">
    <property type="entry name" value="ADH_SHORT"/>
    <property type="match status" value="1"/>
</dbReference>
<keyword evidence="3" id="KW-1185">Reference proteome</keyword>
<dbReference type="NCBIfam" id="NF005559">
    <property type="entry name" value="PRK07231.1"/>
    <property type="match status" value="1"/>
</dbReference>
<dbReference type="CDD" id="cd05233">
    <property type="entry name" value="SDR_c"/>
    <property type="match status" value="1"/>
</dbReference>
<dbReference type="InterPro" id="IPR002347">
    <property type="entry name" value="SDR_fam"/>
</dbReference>
<dbReference type="PRINTS" id="PR00081">
    <property type="entry name" value="GDHRDH"/>
</dbReference>
<dbReference type="InterPro" id="IPR036291">
    <property type="entry name" value="NAD(P)-bd_dom_sf"/>
</dbReference>
<dbReference type="Proteomes" id="UP000654471">
    <property type="component" value="Unassembled WGS sequence"/>
</dbReference>
<dbReference type="Gene3D" id="3.40.50.720">
    <property type="entry name" value="NAD(P)-binding Rossmann-like Domain"/>
    <property type="match status" value="1"/>
</dbReference>
<proteinExistence type="inferred from homology"/>
<comment type="similarity">
    <text evidence="1">Belongs to the short-chain dehydrogenases/reductases (SDR) family.</text>
</comment>
<name>A0ABQ2V1Z9_9ACTN</name>
<accession>A0ABQ2V1Z9</accession>
<gene>
    <name evidence="2" type="primary">fabG</name>
    <name evidence="2" type="ORF">GCM10010211_32990</name>
</gene>
<dbReference type="PANTHER" id="PTHR43943">
    <property type="entry name" value="DEHYDROGENASE/REDUCTASE (SDR FAMILY) MEMBER 4"/>
    <property type="match status" value="1"/>
</dbReference>
<dbReference type="SUPFAM" id="SSF51735">
    <property type="entry name" value="NAD(P)-binding Rossmann-fold domains"/>
    <property type="match status" value="1"/>
</dbReference>
<dbReference type="RefSeq" id="WP_189300653.1">
    <property type="nucleotide sequence ID" value="NZ_BMRP01000010.1"/>
</dbReference>
<dbReference type="PRINTS" id="PR00080">
    <property type="entry name" value="SDRFAMILY"/>
</dbReference>
<reference evidence="3" key="1">
    <citation type="journal article" date="2019" name="Int. J. Syst. Evol. Microbiol.">
        <title>The Global Catalogue of Microorganisms (GCM) 10K type strain sequencing project: providing services to taxonomists for standard genome sequencing and annotation.</title>
        <authorList>
            <consortium name="The Broad Institute Genomics Platform"/>
            <consortium name="The Broad Institute Genome Sequencing Center for Infectious Disease"/>
            <person name="Wu L."/>
            <person name="Ma J."/>
        </authorList>
    </citation>
    <scope>NUCLEOTIDE SEQUENCE [LARGE SCALE GENOMIC DNA]</scope>
    <source>
        <strain evidence="3">JCM 3399</strain>
    </source>
</reference>
<sequence length="257" mass="27270">MNWEKDGTALPADGPVALINGGSRGIGYAVAKSLLKRGARVCLTARTPDTLEEAGRRLGCPGRVITVAGRSDDPGHRSAAVTATLQSFGRIDYLVNNAGTNPGVGPLMDVDLGAVTKIFQVNLVSVLGWVQEVWNRWMCRHGGVVLNTASASALRNSVRTGAYNASKYAMVQLTRQLSHELAPGVRVNAIAPSVVRTDFAKIIFDGREEEVTREFPMGRLGTPQDVASLAVFLLGSESSWITGQTIVLDGGITAKAI</sequence>
<evidence type="ECO:0000313" key="2">
    <source>
        <dbReference type="EMBL" id="GGU65276.1"/>
    </source>
</evidence>
<dbReference type="Pfam" id="PF13561">
    <property type="entry name" value="adh_short_C2"/>
    <property type="match status" value="1"/>
</dbReference>
<dbReference type="EMBL" id="BMRP01000010">
    <property type="protein sequence ID" value="GGU65276.1"/>
    <property type="molecule type" value="Genomic_DNA"/>
</dbReference>
<organism evidence="2 3">
    <name type="scientific">Streptomyces albospinus</name>
    <dbReference type="NCBI Taxonomy" id="285515"/>
    <lineage>
        <taxon>Bacteria</taxon>
        <taxon>Bacillati</taxon>
        <taxon>Actinomycetota</taxon>
        <taxon>Actinomycetes</taxon>
        <taxon>Kitasatosporales</taxon>
        <taxon>Streptomycetaceae</taxon>
        <taxon>Streptomyces</taxon>
    </lineage>
</organism>
<evidence type="ECO:0000313" key="3">
    <source>
        <dbReference type="Proteomes" id="UP000654471"/>
    </source>
</evidence>
<protein>
    <submittedName>
        <fullName evidence="2">3-ketoacyl-ACP reductase</fullName>
    </submittedName>
</protein>
<dbReference type="PANTHER" id="PTHR43943:SF2">
    <property type="entry name" value="DEHYDROGENASE_REDUCTASE 4"/>
    <property type="match status" value="1"/>
</dbReference>
<evidence type="ECO:0000256" key="1">
    <source>
        <dbReference type="ARBA" id="ARBA00006484"/>
    </source>
</evidence>